<keyword evidence="2" id="KW-1185">Reference proteome</keyword>
<proteinExistence type="predicted"/>
<evidence type="ECO:0000313" key="1">
    <source>
        <dbReference type="EMBL" id="KAL3835615.1"/>
    </source>
</evidence>
<protein>
    <submittedName>
        <fullName evidence="1">Uncharacterized protein</fullName>
    </submittedName>
</protein>
<reference evidence="1 2" key="1">
    <citation type="submission" date="2024-12" db="EMBL/GenBank/DDBJ databases">
        <title>The unique morphological basis and parallel evolutionary history of personate flowers in Penstemon.</title>
        <authorList>
            <person name="Depatie T.H."/>
            <person name="Wessinger C.A."/>
        </authorList>
    </citation>
    <scope>NUCLEOTIDE SEQUENCE [LARGE SCALE GENOMIC DNA]</scope>
    <source>
        <strain evidence="1">WTNN_2</strain>
        <tissue evidence="1">Leaf</tissue>
    </source>
</reference>
<dbReference type="Proteomes" id="UP001634393">
    <property type="component" value="Unassembled WGS sequence"/>
</dbReference>
<organism evidence="1 2">
    <name type="scientific">Penstemon smallii</name>
    <dbReference type="NCBI Taxonomy" id="265156"/>
    <lineage>
        <taxon>Eukaryota</taxon>
        <taxon>Viridiplantae</taxon>
        <taxon>Streptophyta</taxon>
        <taxon>Embryophyta</taxon>
        <taxon>Tracheophyta</taxon>
        <taxon>Spermatophyta</taxon>
        <taxon>Magnoliopsida</taxon>
        <taxon>eudicotyledons</taxon>
        <taxon>Gunneridae</taxon>
        <taxon>Pentapetalae</taxon>
        <taxon>asterids</taxon>
        <taxon>lamiids</taxon>
        <taxon>Lamiales</taxon>
        <taxon>Plantaginaceae</taxon>
        <taxon>Cheloneae</taxon>
        <taxon>Penstemon</taxon>
    </lineage>
</organism>
<gene>
    <name evidence="1" type="ORF">ACJIZ3_010351</name>
</gene>
<dbReference type="EMBL" id="JBJXBP010000004">
    <property type="protein sequence ID" value="KAL3835615.1"/>
    <property type="molecule type" value="Genomic_DNA"/>
</dbReference>
<evidence type="ECO:0000313" key="2">
    <source>
        <dbReference type="Proteomes" id="UP001634393"/>
    </source>
</evidence>
<dbReference type="AlphaFoldDB" id="A0ABD3TGQ1"/>
<name>A0ABD3TGQ1_9LAMI</name>
<sequence>MEPQSSSLSPTTTKSFLSLGQNIKYTIT</sequence>
<accession>A0ABD3TGQ1</accession>
<comment type="caution">
    <text evidence="1">The sequence shown here is derived from an EMBL/GenBank/DDBJ whole genome shotgun (WGS) entry which is preliminary data.</text>
</comment>